<accession>A0A1A6C116</accession>
<comment type="pathway">
    <text evidence="1 10">Amino-acid biosynthesis; L-histidine biosynthesis; L-histidine from 5-phospho-alpha-D-ribose 1-diphosphate: step 5/9.</text>
</comment>
<feature type="active site" evidence="10 11">
    <location>
        <position position="196"/>
    </location>
</feature>
<dbReference type="HAMAP" id="MF_00278">
    <property type="entry name" value="HisH"/>
    <property type="match status" value="1"/>
</dbReference>
<gene>
    <name evidence="10" type="primary">hisH</name>
    <name evidence="13" type="ORF">Thpro_022507</name>
</gene>
<keyword evidence="7 10" id="KW-0456">Lyase</keyword>
<dbReference type="Proteomes" id="UP000029273">
    <property type="component" value="Unassembled WGS sequence"/>
</dbReference>
<evidence type="ECO:0000256" key="9">
    <source>
        <dbReference type="ARBA" id="ARBA00049534"/>
    </source>
</evidence>
<evidence type="ECO:0000256" key="3">
    <source>
        <dbReference type="ARBA" id="ARBA00022605"/>
    </source>
</evidence>
<dbReference type="SUPFAM" id="SSF52317">
    <property type="entry name" value="Class I glutamine amidotransferase-like"/>
    <property type="match status" value="1"/>
</dbReference>
<keyword evidence="2 10" id="KW-0963">Cytoplasm</keyword>
<dbReference type="NCBIfam" id="TIGR01855">
    <property type="entry name" value="IMP_synth_hisH"/>
    <property type="match status" value="1"/>
</dbReference>
<dbReference type="InterPro" id="IPR017926">
    <property type="entry name" value="GATASE"/>
</dbReference>
<dbReference type="GO" id="GO:0000107">
    <property type="term" value="F:imidazoleglycerol-phosphate synthase activity"/>
    <property type="evidence" value="ECO:0007669"/>
    <property type="project" value="UniProtKB-UniRule"/>
</dbReference>
<evidence type="ECO:0000256" key="11">
    <source>
        <dbReference type="PIRSR" id="PIRSR000495-1"/>
    </source>
</evidence>
<feature type="active site" description="Nucleophile" evidence="10 11">
    <location>
        <position position="83"/>
    </location>
</feature>
<dbReference type="CDD" id="cd01748">
    <property type="entry name" value="GATase1_IGP_Synthase"/>
    <property type="match status" value="1"/>
</dbReference>
<dbReference type="GO" id="GO:0004359">
    <property type="term" value="F:glutaminase activity"/>
    <property type="evidence" value="ECO:0007669"/>
    <property type="project" value="UniProtKB-EC"/>
</dbReference>
<comment type="caution">
    <text evidence="13">The sequence shown here is derived from an EMBL/GenBank/DDBJ whole genome shotgun (WGS) entry which is preliminary data.</text>
</comment>
<dbReference type="EMBL" id="JQSG02000006">
    <property type="protein sequence ID" value="OBS08257.1"/>
    <property type="molecule type" value="Genomic_DNA"/>
</dbReference>
<comment type="function">
    <text evidence="10">IGPS catalyzes the conversion of PRFAR and glutamine to IGP, AICAR and glutamate. The HisH subunit catalyzes the hydrolysis of glutamine to glutamate and ammonia as part of the synthesis of IGP and AICAR. The resulting ammonia molecule is channeled to the active site of HisF.</text>
</comment>
<keyword evidence="3 10" id="KW-0028">Amino-acid biosynthesis</keyword>
<dbReference type="PANTHER" id="PTHR42701:SF2">
    <property type="entry name" value="IMIDAZOLE GLYCEROL PHOSPHATE SYNTHASE SUBUNIT HISH 1"/>
    <property type="match status" value="1"/>
</dbReference>
<evidence type="ECO:0000256" key="8">
    <source>
        <dbReference type="ARBA" id="ARBA00047838"/>
    </source>
</evidence>
<organism evidence="13 14">
    <name type="scientific">Acidihalobacter prosperus</name>
    <dbReference type="NCBI Taxonomy" id="160660"/>
    <lineage>
        <taxon>Bacteria</taxon>
        <taxon>Pseudomonadati</taxon>
        <taxon>Pseudomonadota</taxon>
        <taxon>Gammaproteobacteria</taxon>
        <taxon>Chromatiales</taxon>
        <taxon>Ectothiorhodospiraceae</taxon>
        <taxon>Acidihalobacter</taxon>
    </lineage>
</organism>
<evidence type="ECO:0000256" key="10">
    <source>
        <dbReference type="HAMAP-Rule" id="MF_00278"/>
    </source>
</evidence>
<dbReference type="InterPro" id="IPR010139">
    <property type="entry name" value="Imidazole-glycPsynth_HisH"/>
</dbReference>
<dbReference type="GO" id="GO:0000105">
    <property type="term" value="P:L-histidine biosynthetic process"/>
    <property type="evidence" value="ECO:0007669"/>
    <property type="project" value="UniProtKB-UniRule"/>
</dbReference>
<evidence type="ECO:0000256" key="4">
    <source>
        <dbReference type="ARBA" id="ARBA00022801"/>
    </source>
</evidence>
<dbReference type="Pfam" id="PF00117">
    <property type="entry name" value="GATase"/>
    <property type="match status" value="1"/>
</dbReference>
<evidence type="ECO:0000313" key="13">
    <source>
        <dbReference type="EMBL" id="OBS08257.1"/>
    </source>
</evidence>
<protein>
    <recommendedName>
        <fullName evidence="10">Imidazole glycerol phosphate synthase subunit HisH</fullName>
        <ecNumber evidence="10">4.3.2.10</ecNumber>
    </recommendedName>
    <alternativeName>
        <fullName evidence="10">IGP synthase glutaminase subunit</fullName>
        <ecNumber evidence="10">3.5.1.2</ecNumber>
    </alternativeName>
    <alternativeName>
        <fullName evidence="10">IGP synthase subunit HisH</fullName>
    </alternativeName>
    <alternativeName>
        <fullName evidence="10">ImGP synthase subunit HisH</fullName>
        <shortName evidence="10">IGPS subunit HisH</shortName>
    </alternativeName>
</protein>
<dbReference type="RefSeq" id="WP_038090155.1">
    <property type="nucleotide sequence ID" value="NZ_JQSG02000006.1"/>
</dbReference>
<name>A0A1A6C116_9GAMM</name>
<evidence type="ECO:0000256" key="2">
    <source>
        <dbReference type="ARBA" id="ARBA00022490"/>
    </source>
</evidence>
<proteinExistence type="inferred from homology"/>
<evidence type="ECO:0000256" key="7">
    <source>
        <dbReference type="ARBA" id="ARBA00023239"/>
    </source>
</evidence>
<keyword evidence="6 10" id="KW-0368">Histidine biosynthesis</keyword>
<sequence>MAVLAVIDYGMGNLRSVANALLRVVPAGDRVVVTSSPEAVRAADRVVFPGQGAARDCMREIVGHGLVDAVLEAAANRPFIGICMGMQVLLENSEENGGIPLLGLYPGTVRYFGVSPRDPHGGERLKIPHMGWNELQQSRPHPLWQGIPDRARFYFVHSYYAAPADARLVTGTAGYGIDFCAALGRDNVFAIQCHPEKSDRAGLQLLHNFARWDGEPA</sequence>
<comment type="catalytic activity">
    <reaction evidence="9 10">
        <text>L-glutamine + H2O = L-glutamate + NH4(+)</text>
        <dbReference type="Rhea" id="RHEA:15889"/>
        <dbReference type="ChEBI" id="CHEBI:15377"/>
        <dbReference type="ChEBI" id="CHEBI:28938"/>
        <dbReference type="ChEBI" id="CHEBI:29985"/>
        <dbReference type="ChEBI" id="CHEBI:58359"/>
        <dbReference type="EC" id="3.5.1.2"/>
    </reaction>
</comment>
<keyword evidence="14" id="KW-1185">Reference proteome</keyword>
<comment type="subcellular location">
    <subcellularLocation>
        <location evidence="10">Cytoplasm</location>
    </subcellularLocation>
</comment>
<comment type="catalytic activity">
    <reaction evidence="8 10">
        <text>5-[(5-phospho-1-deoxy-D-ribulos-1-ylimino)methylamino]-1-(5-phospho-beta-D-ribosyl)imidazole-4-carboxamide + L-glutamine = D-erythro-1-(imidazol-4-yl)glycerol 3-phosphate + 5-amino-1-(5-phospho-beta-D-ribosyl)imidazole-4-carboxamide + L-glutamate + H(+)</text>
        <dbReference type="Rhea" id="RHEA:24793"/>
        <dbReference type="ChEBI" id="CHEBI:15378"/>
        <dbReference type="ChEBI" id="CHEBI:29985"/>
        <dbReference type="ChEBI" id="CHEBI:58278"/>
        <dbReference type="ChEBI" id="CHEBI:58359"/>
        <dbReference type="ChEBI" id="CHEBI:58475"/>
        <dbReference type="ChEBI" id="CHEBI:58525"/>
        <dbReference type="EC" id="4.3.2.10"/>
    </reaction>
</comment>
<dbReference type="EC" id="3.5.1.2" evidence="10"/>
<evidence type="ECO:0000256" key="5">
    <source>
        <dbReference type="ARBA" id="ARBA00022962"/>
    </source>
</evidence>
<feature type="domain" description="Glutamine amidotransferase" evidence="12">
    <location>
        <begin position="6"/>
        <end position="209"/>
    </location>
</feature>
<dbReference type="OrthoDB" id="9807137at2"/>
<dbReference type="UniPathway" id="UPA00031">
    <property type="reaction ID" value="UER00010"/>
</dbReference>
<feature type="active site" evidence="10 11">
    <location>
        <position position="194"/>
    </location>
</feature>
<keyword evidence="5 10" id="KW-0315">Glutamine amidotransferase</keyword>
<dbReference type="AlphaFoldDB" id="A0A1A6C116"/>
<dbReference type="EC" id="4.3.2.10" evidence="10"/>
<dbReference type="STRING" id="160660.BJI67_14925"/>
<dbReference type="Gene3D" id="3.40.50.880">
    <property type="match status" value="1"/>
</dbReference>
<evidence type="ECO:0000259" key="12">
    <source>
        <dbReference type="Pfam" id="PF00117"/>
    </source>
</evidence>
<dbReference type="GO" id="GO:0005737">
    <property type="term" value="C:cytoplasm"/>
    <property type="evidence" value="ECO:0007669"/>
    <property type="project" value="UniProtKB-SubCell"/>
</dbReference>
<evidence type="ECO:0000313" key="14">
    <source>
        <dbReference type="Proteomes" id="UP000029273"/>
    </source>
</evidence>
<reference evidence="13 14" key="1">
    <citation type="journal article" date="2014" name="Genome Announc.">
        <title>Draft Genome Sequence of the Iron-Oxidizing, Acidophilic, and Halotolerant 'Thiobacillus prosperus' Type Strain DSM 5130.</title>
        <authorList>
            <person name="Ossandon F.J."/>
            <person name="Cardenas J.P."/>
            <person name="Corbett M."/>
            <person name="Quatrini R."/>
            <person name="Holmes D.S."/>
            <person name="Watkin E."/>
        </authorList>
    </citation>
    <scope>NUCLEOTIDE SEQUENCE [LARGE SCALE GENOMIC DNA]</scope>
    <source>
        <strain evidence="13 14">DSM 5130</strain>
    </source>
</reference>
<comment type="subunit">
    <text evidence="10">Heterodimer of HisH and HisF.</text>
</comment>
<dbReference type="PROSITE" id="PS51273">
    <property type="entry name" value="GATASE_TYPE_1"/>
    <property type="match status" value="1"/>
</dbReference>
<evidence type="ECO:0000256" key="1">
    <source>
        <dbReference type="ARBA" id="ARBA00005091"/>
    </source>
</evidence>
<dbReference type="GO" id="GO:0016829">
    <property type="term" value="F:lyase activity"/>
    <property type="evidence" value="ECO:0007669"/>
    <property type="project" value="UniProtKB-KW"/>
</dbReference>
<dbReference type="InterPro" id="IPR029062">
    <property type="entry name" value="Class_I_gatase-like"/>
</dbReference>
<dbReference type="PANTHER" id="PTHR42701">
    <property type="entry name" value="IMIDAZOLE GLYCEROL PHOSPHATE SYNTHASE SUBUNIT HISH"/>
    <property type="match status" value="1"/>
</dbReference>
<dbReference type="PIRSF" id="PIRSF000495">
    <property type="entry name" value="Amidotransf_hisH"/>
    <property type="match status" value="1"/>
</dbReference>
<keyword evidence="4 10" id="KW-0378">Hydrolase</keyword>
<evidence type="ECO:0000256" key="6">
    <source>
        <dbReference type="ARBA" id="ARBA00023102"/>
    </source>
</evidence>